<reference evidence="2 3" key="1">
    <citation type="submission" date="2019-06" db="EMBL/GenBank/DDBJ databases">
        <title>Draft genome of Aliikangiella marina GYP-15.</title>
        <authorList>
            <person name="Wang G."/>
        </authorList>
    </citation>
    <scope>NUCLEOTIDE SEQUENCE [LARGE SCALE GENOMIC DNA]</scope>
    <source>
        <strain evidence="2 3">GYP-15</strain>
    </source>
</reference>
<name>A0A545TE98_9GAMM</name>
<feature type="chain" id="PRO_5022005813" description="ABC transporter substrate-binding protein" evidence="1">
    <location>
        <begin position="22"/>
        <end position="211"/>
    </location>
</feature>
<protein>
    <recommendedName>
        <fullName evidence="4">ABC transporter substrate-binding protein</fullName>
    </recommendedName>
</protein>
<proteinExistence type="predicted"/>
<evidence type="ECO:0000313" key="2">
    <source>
        <dbReference type="EMBL" id="TQV75544.1"/>
    </source>
</evidence>
<accession>A0A545TE98</accession>
<evidence type="ECO:0000313" key="3">
    <source>
        <dbReference type="Proteomes" id="UP000317839"/>
    </source>
</evidence>
<comment type="caution">
    <text evidence="2">The sequence shown here is derived from an EMBL/GenBank/DDBJ whole genome shotgun (WGS) entry which is preliminary data.</text>
</comment>
<evidence type="ECO:0008006" key="4">
    <source>
        <dbReference type="Google" id="ProtNLM"/>
    </source>
</evidence>
<dbReference type="AlphaFoldDB" id="A0A545TE98"/>
<sequence length="211" mass="24252">MNAFKTFILILLVVLSSKGFAYTDSDAIQKLFKEYKALITKNDPTTIDRISQETIKYFGHTLELVKYATKQELLDASLLEHSNAILYRHVLPKNKLANITPQALFQFSVINGFSGEGNYSRMAISHVVVDDKKAFANMTFDGRGIPNRFYFKKEAGEWKVDLIAMLLDSERFLEFEFKKNKVPKSDFVLGYIKYVTQTPVPNEIYIPPFQK</sequence>
<dbReference type="RefSeq" id="WP_142942158.1">
    <property type="nucleotide sequence ID" value="NZ_VIKR01000002.1"/>
</dbReference>
<dbReference type="Proteomes" id="UP000317839">
    <property type="component" value="Unassembled WGS sequence"/>
</dbReference>
<feature type="signal peptide" evidence="1">
    <location>
        <begin position="1"/>
        <end position="21"/>
    </location>
</feature>
<keyword evidence="3" id="KW-1185">Reference proteome</keyword>
<organism evidence="2 3">
    <name type="scientific">Aliikangiella marina</name>
    <dbReference type="NCBI Taxonomy" id="1712262"/>
    <lineage>
        <taxon>Bacteria</taxon>
        <taxon>Pseudomonadati</taxon>
        <taxon>Pseudomonadota</taxon>
        <taxon>Gammaproteobacteria</taxon>
        <taxon>Oceanospirillales</taxon>
        <taxon>Pleioneaceae</taxon>
        <taxon>Aliikangiella</taxon>
    </lineage>
</organism>
<dbReference type="EMBL" id="VIKR01000002">
    <property type="protein sequence ID" value="TQV75544.1"/>
    <property type="molecule type" value="Genomic_DNA"/>
</dbReference>
<gene>
    <name evidence="2" type="ORF">FLL45_11555</name>
</gene>
<dbReference type="OrthoDB" id="1121445at2"/>
<keyword evidence="1" id="KW-0732">Signal</keyword>
<evidence type="ECO:0000256" key="1">
    <source>
        <dbReference type="SAM" id="SignalP"/>
    </source>
</evidence>